<dbReference type="SUPFAM" id="SSF53706">
    <property type="entry name" value="Formate dehydrogenase/DMSO reductase, domains 1-3"/>
    <property type="match status" value="1"/>
</dbReference>
<comment type="cofactor">
    <cofactor evidence="2">
        <name>[4Fe-4S] cluster</name>
        <dbReference type="ChEBI" id="CHEBI:49883"/>
    </cofactor>
</comment>
<dbReference type="InterPro" id="IPR006657">
    <property type="entry name" value="MoPterin_dinucl-bd_dom"/>
</dbReference>
<dbReference type="Pfam" id="PF04879">
    <property type="entry name" value="Molybdop_Fe4S4"/>
    <property type="match status" value="1"/>
</dbReference>
<dbReference type="KEGG" id="pmr:PMI1705"/>
<dbReference type="CDD" id="cd02794">
    <property type="entry name" value="MopB_CT_DmsA-EC"/>
    <property type="match status" value="1"/>
</dbReference>
<dbReference type="EMBL" id="AM942759">
    <property type="protein sequence ID" value="CAR43550.1"/>
    <property type="molecule type" value="Genomic_DNA"/>
</dbReference>
<dbReference type="GO" id="GO:0043546">
    <property type="term" value="F:molybdopterin cofactor binding"/>
    <property type="evidence" value="ECO:0007669"/>
    <property type="project" value="InterPro"/>
</dbReference>
<name>B4EZ02_PROMH</name>
<dbReference type="Gene3D" id="2.40.40.20">
    <property type="match status" value="1"/>
</dbReference>
<evidence type="ECO:0000256" key="6">
    <source>
        <dbReference type="ARBA" id="ARBA00022723"/>
    </source>
</evidence>
<dbReference type="Proteomes" id="UP000008319">
    <property type="component" value="Chromosome"/>
</dbReference>
<keyword evidence="6" id="KW-0479">Metal-binding</keyword>
<keyword evidence="10" id="KW-0411">Iron-sulfur</keyword>
<accession>B4EZ02</accession>
<reference evidence="12 13" key="1">
    <citation type="journal article" date="2008" name="J. Bacteriol.">
        <title>Complete genome sequence of uropathogenic Proteus mirabilis, a master of both adherence and motility.</title>
        <authorList>
            <person name="Pearson M.M."/>
            <person name="Sebaihia M."/>
            <person name="Churcher C."/>
            <person name="Quail M.A."/>
            <person name="Seshasayee A.S."/>
            <person name="Luscombe N.M."/>
            <person name="Abdellah Z."/>
            <person name="Arrosmith C."/>
            <person name="Atkin B."/>
            <person name="Chillingworth T."/>
            <person name="Hauser H."/>
            <person name="Jagels K."/>
            <person name="Moule S."/>
            <person name="Mungall K."/>
            <person name="Norbertczak H."/>
            <person name="Rabbinowitsch E."/>
            <person name="Walker D."/>
            <person name="Whithead S."/>
            <person name="Thomson N.R."/>
            <person name="Rather P.N."/>
            <person name="Parkhill J."/>
            <person name="Mobley H.L."/>
        </authorList>
    </citation>
    <scope>NUCLEOTIDE SEQUENCE [LARGE SCALE GENOMIC DNA]</scope>
    <source>
        <strain evidence="12 13">HI4320</strain>
    </source>
</reference>
<evidence type="ECO:0000256" key="8">
    <source>
        <dbReference type="ARBA" id="ARBA00023002"/>
    </source>
</evidence>
<dbReference type="PANTHER" id="PTHR43742">
    <property type="entry name" value="TRIMETHYLAMINE-N-OXIDE REDUCTASE"/>
    <property type="match status" value="1"/>
</dbReference>
<comment type="cofactor">
    <cofactor evidence="1">
        <name>Mo-bis(molybdopterin guanine dinucleotide)</name>
        <dbReference type="ChEBI" id="CHEBI:60539"/>
    </cofactor>
</comment>
<keyword evidence="5" id="KW-0500">Molybdenum</keyword>
<dbReference type="Gene3D" id="3.40.228.10">
    <property type="entry name" value="Dimethylsulfoxide Reductase, domain 2"/>
    <property type="match status" value="1"/>
</dbReference>
<sequence length="812" mass="90118">MSMSKIKNNVSITEMSRRGFIQSAAVLSGAAAVAGTVSLPFSANAQTPQGIRPDETSETIKYSACLVNCGSRCPLKVHVKDGVIRRISNETMFDDSTFGLHQIRPCLRGRSVRWKTYNPDRLKYPMKRVGKRGEGKFERISWDEATSIIADKLKYTIDTYGNEAIYYQYGTGSTGANLHGRTACKRLLSTVGGFLSDYGTYSYSQLTGIVPYVYGDMLESLLTEIENSDLVVMFGHNLAETRMSGGGQFYETLNALDKSKSKVIIIDPRRTDSVTTLGAEWIPIYPGTDAALVAALGYVMIQEGITDEAFLREYCIGWDKQTLPASAPENGSYKDYILGNGPDGIAKTPEWASQLTGISVARIIQLAREIGNARAAWISQGWGIQRTSNGEQACRAIMMLPLMSGHIGRPGTNTGCWGGSIEYPVASFAIPNPVKTQIPTFMWSEAVARGEELTSKNAGVRNKDKLDTGIKFMWCYSSNVIGNQHADLNKTHELLQDESKCEFILVWDNHMTPSAKYADILLPDVTTVETNDLINNSYASGAYHYMVRLQNAIEPLWENRPNYDVLADIAEKLGVKEKFTEGRTYQEWIEYCYNQVKANNPALPSFAETNDMGIVDRKLPPRSAYVALEAFRQDPIANPLKTASGKIEIYSEKLMQDTEGWILPEGDRIPAIPEYCKNEEGVENVTLKEKFPLQMTGFHDKGHVHSTYFNVAMLREAIPHQFWLNPVDAAQRGLKSGDIAEIYNERGRLHIRVKVTDRVLPGVIAVPQGAWRSLDTTGVDTGGCINTLTSWHPSPFAKGNPQHTNLVEVKRA</sequence>
<dbReference type="GO" id="GO:0009389">
    <property type="term" value="F:dimethyl sulfoxide reductase activity"/>
    <property type="evidence" value="ECO:0007669"/>
    <property type="project" value="InterPro"/>
</dbReference>
<gene>
    <name evidence="12" type="primary">dmsA</name>
    <name evidence="12" type="ordered locus">PMI1705</name>
</gene>
<keyword evidence="7" id="KW-0732">Signal</keyword>
<dbReference type="EnsemblBacteria" id="CAR43550">
    <property type="protein sequence ID" value="CAR43550"/>
    <property type="gene ID" value="PMI1705"/>
</dbReference>
<dbReference type="CDD" id="cd02770">
    <property type="entry name" value="MopB_DmsA-EC"/>
    <property type="match status" value="1"/>
</dbReference>
<dbReference type="SUPFAM" id="SSF50692">
    <property type="entry name" value="ADC-like"/>
    <property type="match status" value="1"/>
</dbReference>
<evidence type="ECO:0000259" key="11">
    <source>
        <dbReference type="PROSITE" id="PS51669"/>
    </source>
</evidence>
<dbReference type="NCBIfam" id="TIGR02166">
    <property type="entry name" value="dmsA_ynfE"/>
    <property type="match status" value="1"/>
</dbReference>
<dbReference type="InterPro" id="IPR009010">
    <property type="entry name" value="Asp_de-COase-like_dom_sf"/>
</dbReference>
<dbReference type="Gene3D" id="2.20.25.90">
    <property type="entry name" value="ADC-like domains"/>
    <property type="match status" value="1"/>
</dbReference>
<evidence type="ECO:0000256" key="5">
    <source>
        <dbReference type="ARBA" id="ARBA00022505"/>
    </source>
</evidence>
<protein>
    <submittedName>
        <fullName evidence="12">Dimethyl sulfoxide reductase chain A</fullName>
        <ecNumber evidence="12">1.8.99.-</ecNumber>
    </submittedName>
</protein>
<dbReference type="GO" id="GO:0009055">
    <property type="term" value="F:electron transfer activity"/>
    <property type="evidence" value="ECO:0007669"/>
    <property type="project" value="TreeGrafter"/>
</dbReference>
<evidence type="ECO:0000256" key="10">
    <source>
        <dbReference type="ARBA" id="ARBA00023014"/>
    </source>
</evidence>
<dbReference type="HOGENOM" id="CLU_000422_13_3_6"/>
<dbReference type="AlphaFoldDB" id="B4EZ02"/>
<dbReference type="PROSITE" id="PS00551">
    <property type="entry name" value="MOLYBDOPTERIN_PROK_1"/>
    <property type="match status" value="1"/>
</dbReference>
<evidence type="ECO:0000256" key="7">
    <source>
        <dbReference type="ARBA" id="ARBA00022729"/>
    </source>
</evidence>
<dbReference type="SMART" id="SM00926">
    <property type="entry name" value="Molybdop_Fe4S4"/>
    <property type="match status" value="1"/>
</dbReference>
<dbReference type="eggNOG" id="COG0243">
    <property type="taxonomic scope" value="Bacteria"/>
</dbReference>
<dbReference type="FunFam" id="3.40.228.10:FF:000004">
    <property type="entry name" value="Dimethyl sulfoxide reductase subunit A"/>
    <property type="match status" value="1"/>
</dbReference>
<dbReference type="PROSITE" id="PS51318">
    <property type="entry name" value="TAT"/>
    <property type="match status" value="1"/>
</dbReference>
<feature type="domain" description="4Fe-4S Mo/W bis-MGD-type" evidence="11">
    <location>
        <begin position="58"/>
        <end position="120"/>
    </location>
</feature>
<dbReference type="GO" id="GO:0051539">
    <property type="term" value="F:4 iron, 4 sulfur cluster binding"/>
    <property type="evidence" value="ECO:0007669"/>
    <property type="project" value="UniProtKB-KW"/>
</dbReference>
<keyword evidence="9" id="KW-0408">Iron</keyword>
<dbReference type="InterPro" id="IPR006656">
    <property type="entry name" value="Mopterin_OxRdtase"/>
</dbReference>
<dbReference type="GO" id="GO:0009061">
    <property type="term" value="P:anaerobic respiration"/>
    <property type="evidence" value="ECO:0007669"/>
    <property type="project" value="TreeGrafter"/>
</dbReference>
<evidence type="ECO:0000313" key="12">
    <source>
        <dbReference type="EMBL" id="CAR43550.1"/>
    </source>
</evidence>
<dbReference type="Gene3D" id="3.40.50.740">
    <property type="match status" value="1"/>
</dbReference>
<dbReference type="RefSeq" id="WP_012368081.1">
    <property type="nucleotide sequence ID" value="NC_010554.1"/>
</dbReference>
<dbReference type="InterPro" id="IPR050612">
    <property type="entry name" value="Prok_Mopterin_Oxidored"/>
</dbReference>
<proteinExistence type="inferred from homology"/>
<keyword evidence="4" id="KW-0004">4Fe-4S</keyword>
<evidence type="ECO:0000256" key="2">
    <source>
        <dbReference type="ARBA" id="ARBA00001966"/>
    </source>
</evidence>
<organism evidence="12 13">
    <name type="scientific">Proteus mirabilis (strain HI4320)</name>
    <dbReference type="NCBI Taxonomy" id="529507"/>
    <lineage>
        <taxon>Bacteria</taxon>
        <taxon>Pseudomonadati</taxon>
        <taxon>Pseudomonadota</taxon>
        <taxon>Gammaproteobacteria</taxon>
        <taxon>Enterobacterales</taxon>
        <taxon>Morganellaceae</taxon>
        <taxon>Proteus</taxon>
    </lineage>
</organism>
<dbReference type="Pfam" id="PF01568">
    <property type="entry name" value="Molydop_binding"/>
    <property type="match status" value="1"/>
</dbReference>
<dbReference type="InterPro" id="IPR027467">
    <property type="entry name" value="MopterinOxRdtase_cofactor_BS"/>
</dbReference>
<dbReference type="GO" id="GO:0030151">
    <property type="term" value="F:molybdenum ion binding"/>
    <property type="evidence" value="ECO:0007669"/>
    <property type="project" value="InterPro"/>
</dbReference>
<dbReference type="GeneID" id="6802271"/>
<evidence type="ECO:0000256" key="3">
    <source>
        <dbReference type="ARBA" id="ARBA00010312"/>
    </source>
</evidence>
<dbReference type="EC" id="1.8.99.-" evidence="12"/>
<dbReference type="InterPro" id="IPR006311">
    <property type="entry name" value="TAT_signal"/>
</dbReference>
<dbReference type="InterPro" id="IPR011888">
    <property type="entry name" value="Anaer_DMSO_reductase"/>
</dbReference>
<dbReference type="InterPro" id="IPR006963">
    <property type="entry name" value="Mopterin_OxRdtase_4Fe-4S_dom"/>
</dbReference>
<dbReference type="Pfam" id="PF00384">
    <property type="entry name" value="Molybdopterin"/>
    <property type="match status" value="1"/>
</dbReference>
<keyword evidence="8 12" id="KW-0560">Oxidoreductase</keyword>
<evidence type="ECO:0000256" key="1">
    <source>
        <dbReference type="ARBA" id="ARBA00001942"/>
    </source>
</evidence>
<dbReference type="PROSITE" id="PS51669">
    <property type="entry name" value="4FE4S_MOW_BIS_MGD"/>
    <property type="match status" value="1"/>
</dbReference>
<keyword evidence="13" id="KW-1185">Reference proteome</keyword>
<evidence type="ECO:0000256" key="4">
    <source>
        <dbReference type="ARBA" id="ARBA00022485"/>
    </source>
</evidence>
<dbReference type="PANTHER" id="PTHR43742:SF8">
    <property type="entry name" value="ANAEROBIC DIMETHYL SULFOXIDE REDUCTASE, SUBUNIT A"/>
    <property type="match status" value="1"/>
</dbReference>
<dbReference type="GO" id="GO:0030288">
    <property type="term" value="C:outer membrane-bounded periplasmic space"/>
    <property type="evidence" value="ECO:0007669"/>
    <property type="project" value="TreeGrafter"/>
</dbReference>
<evidence type="ECO:0000313" key="13">
    <source>
        <dbReference type="Proteomes" id="UP000008319"/>
    </source>
</evidence>
<comment type="similarity">
    <text evidence="3">Belongs to the prokaryotic molybdopterin-containing oxidoreductase family.</text>
</comment>
<evidence type="ECO:0000256" key="9">
    <source>
        <dbReference type="ARBA" id="ARBA00023004"/>
    </source>
</evidence>